<dbReference type="PANTHER" id="PTHR43839:SF1">
    <property type="entry name" value="OPPC IN A BINDING PROTEIN-DEPENDENT TRANSPORT SYSTEM"/>
    <property type="match status" value="1"/>
</dbReference>
<dbReference type="Proteomes" id="UP000027981">
    <property type="component" value="Chromosome"/>
</dbReference>
<dbReference type="PROSITE" id="PS50928">
    <property type="entry name" value="ABC_TM1"/>
    <property type="match status" value="1"/>
</dbReference>
<feature type="transmembrane region" description="Helical" evidence="5">
    <location>
        <begin position="283"/>
        <end position="309"/>
    </location>
</feature>
<evidence type="ECO:0000256" key="1">
    <source>
        <dbReference type="ARBA" id="ARBA00004141"/>
    </source>
</evidence>
<gene>
    <name evidence="7" type="ORF">PAP_10200</name>
</gene>
<dbReference type="RefSeq" id="WP_048165859.1">
    <property type="nucleotide sequence ID" value="NZ_CP006019.1"/>
</dbReference>
<feature type="transmembrane region" description="Helical" evidence="5">
    <location>
        <begin position="344"/>
        <end position="363"/>
    </location>
</feature>
<dbReference type="InterPro" id="IPR035906">
    <property type="entry name" value="MetI-like_sf"/>
</dbReference>
<reference evidence="8" key="1">
    <citation type="submission" date="2013-06" db="EMBL/GenBank/DDBJ databases">
        <title>Complete Genome Sequence of Hyperthermophilic Palaeococcus pacificus DY20341T, Isolated from a Deep-Sea Hydrothermal Sediments.</title>
        <authorList>
            <person name="Zeng X."/>
            <person name="Shao Z."/>
        </authorList>
    </citation>
    <scope>NUCLEOTIDE SEQUENCE [LARGE SCALE GENOMIC DNA]</scope>
    <source>
        <strain evidence="8">DY20341</strain>
    </source>
</reference>
<evidence type="ECO:0000259" key="6">
    <source>
        <dbReference type="PROSITE" id="PS50928"/>
    </source>
</evidence>
<dbReference type="GO" id="GO:0005886">
    <property type="term" value="C:plasma membrane"/>
    <property type="evidence" value="ECO:0007669"/>
    <property type="project" value="UniProtKB-SubCell"/>
</dbReference>
<dbReference type="GO" id="GO:0055085">
    <property type="term" value="P:transmembrane transport"/>
    <property type="evidence" value="ECO:0007669"/>
    <property type="project" value="InterPro"/>
</dbReference>
<keyword evidence="2 5" id="KW-0812">Transmembrane</keyword>
<name>A0A075LW28_9EURY</name>
<dbReference type="InterPro" id="IPR000515">
    <property type="entry name" value="MetI-like"/>
</dbReference>
<evidence type="ECO:0000256" key="2">
    <source>
        <dbReference type="ARBA" id="ARBA00022692"/>
    </source>
</evidence>
<dbReference type="Pfam" id="PF00528">
    <property type="entry name" value="BPD_transp_1"/>
    <property type="match status" value="1"/>
</dbReference>
<dbReference type="HOGENOM" id="CLU_028518_10_0_2"/>
<evidence type="ECO:0000313" key="8">
    <source>
        <dbReference type="Proteomes" id="UP000027981"/>
    </source>
</evidence>
<evidence type="ECO:0000256" key="5">
    <source>
        <dbReference type="RuleBase" id="RU363032"/>
    </source>
</evidence>
<accession>A0A075LW28</accession>
<proteinExistence type="inferred from homology"/>
<dbReference type="STRING" id="1343739.PAP_10200"/>
<evidence type="ECO:0000313" key="7">
    <source>
        <dbReference type="EMBL" id="AIF70411.1"/>
    </source>
</evidence>
<dbReference type="GeneID" id="24843130"/>
<comment type="subcellular location">
    <subcellularLocation>
        <location evidence="5">Cell membrane</location>
        <topology evidence="5">Multi-pass membrane protein</topology>
    </subcellularLocation>
    <subcellularLocation>
        <location evidence="1">Membrane</location>
        <topology evidence="1">Multi-pass membrane protein</topology>
    </subcellularLocation>
</comment>
<dbReference type="AlphaFoldDB" id="A0A075LW28"/>
<keyword evidence="3 5" id="KW-1133">Transmembrane helix</keyword>
<sequence>MRWSDLKESISEFLFEFKKQKGGILGVILLVLLVLTAIAAPYITEPNIPEKWSDSQAWLGNPTNVPPAWYNMFTSKKLSPHEIVTVSDPDIKIEQVDEKTTVVEVTYTFEDYYYGPKAIIIKGFNTTVKNKRKPVKMTLTLERPDGREITFFERKSIRGSTVIQVGKDAEISKEIYKWLYYETTGEEISEMDIPLDRLLITDMVQPLFSVVEGKTIEDVLKNPEPLHGTYTLKMKFTKVYPEDTIDLSNMEVLFVGRAYGTMGTDYLGRDLWAGLVWGSRVSLVIGILVSLISTVIGIVYGVTSAYLGGNVDELMMRINEIFSSIPRLPILILLGATIKGHITLGVMVFLLVIFGWMGVARVARSMALQIKEQIYIEAARALGAGNGRIIIKHMLPQLLPYAFAVIALGVPGAVIAEASLSFLGLGDPTQVTWGQILNAAQTQGATLKGYWWWVIPPGLGIALVGLTFVLIGTALDKILNPRLRRL</sequence>
<dbReference type="eggNOG" id="arCOG00749">
    <property type="taxonomic scope" value="Archaea"/>
</dbReference>
<reference evidence="7 8" key="2">
    <citation type="journal article" date="2015" name="Genome Announc.">
        <title>Complete Genome Sequence of Hyperthermophilic Piezophilic Archaeon Palaeococcus pacificus DY20341T, Isolated from Deep-Sea Hydrothermal Sediments.</title>
        <authorList>
            <person name="Zeng X."/>
            <person name="Jebbar M."/>
            <person name="Shao Z."/>
        </authorList>
    </citation>
    <scope>NUCLEOTIDE SEQUENCE [LARGE SCALE GENOMIC DNA]</scope>
    <source>
        <strain evidence="7 8">DY20341</strain>
    </source>
</reference>
<comment type="similarity">
    <text evidence="5">Belongs to the binding-protein-dependent transport system permease family.</text>
</comment>
<feature type="transmembrane region" description="Helical" evidence="5">
    <location>
        <begin position="450"/>
        <end position="475"/>
    </location>
</feature>
<dbReference type="KEGG" id="ppac:PAP_10200"/>
<dbReference type="SUPFAM" id="SSF161098">
    <property type="entry name" value="MetI-like"/>
    <property type="match status" value="1"/>
</dbReference>
<dbReference type="InterPro" id="IPR025966">
    <property type="entry name" value="OppC_N"/>
</dbReference>
<dbReference type="EMBL" id="CP006019">
    <property type="protein sequence ID" value="AIF70411.1"/>
    <property type="molecule type" value="Genomic_DNA"/>
</dbReference>
<evidence type="ECO:0000256" key="3">
    <source>
        <dbReference type="ARBA" id="ARBA00022989"/>
    </source>
</evidence>
<keyword evidence="4 5" id="KW-0472">Membrane</keyword>
<protein>
    <recommendedName>
        <fullName evidence="6">ABC transmembrane type-1 domain-containing protein</fullName>
    </recommendedName>
</protein>
<evidence type="ECO:0000256" key="4">
    <source>
        <dbReference type="ARBA" id="ARBA00023136"/>
    </source>
</evidence>
<dbReference type="OrthoDB" id="312811at2157"/>
<dbReference type="PANTHER" id="PTHR43839">
    <property type="entry name" value="OPPC IN A BINDING PROTEIN-DEPENDENT TRANSPORT SYSTEM"/>
    <property type="match status" value="1"/>
</dbReference>
<dbReference type="Gene3D" id="1.10.3720.10">
    <property type="entry name" value="MetI-like"/>
    <property type="match status" value="1"/>
</dbReference>
<keyword evidence="8" id="KW-1185">Reference proteome</keyword>
<organism evidence="7 8">
    <name type="scientific">Palaeococcus pacificus DY20341</name>
    <dbReference type="NCBI Taxonomy" id="1343739"/>
    <lineage>
        <taxon>Archaea</taxon>
        <taxon>Methanobacteriati</taxon>
        <taxon>Methanobacteriota</taxon>
        <taxon>Thermococci</taxon>
        <taxon>Thermococcales</taxon>
        <taxon>Thermococcaceae</taxon>
        <taxon>Palaeococcus</taxon>
    </lineage>
</organism>
<feature type="domain" description="ABC transmembrane type-1" evidence="6">
    <location>
        <begin position="279"/>
        <end position="472"/>
    </location>
</feature>
<dbReference type="Pfam" id="PF12911">
    <property type="entry name" value="OppC_N"/>
    <property type="match status" value="1"/>
</dbReference>
<dbReference type="CDD" id="cd06261">
    <property type="entry name" value="TM_PBP2"/>
    <property type="match status" value="1"/>
</dbReference>
<keyword evidence="5" id="KW-0813">Transport</keyword>
<feature type="transmembrane region" description="Helical" evidence="5">
    <location>
        <begin position="398"/>
        <end position="416"/>
    </location>
</feature>